<dbReference type="InterPro" id="IPR016181">
    <property type="entry name" value="Acyl_CoA_acyltransferase"/>
</dbReference>
<name>A0ABW0Z061_9ACTN</name>
<organism evidence="2 3">
    <name type="scientific">Streptomyces gamaensis</name>
    <dbReference type="NCBI Taxonomy" id="1763542"/>
    <lineage>
        <taxon>Bacteria</taxon>
        <taxon>Bacillati</taxon>
        <taxon>Actinomycetota</taxon>
        <taxon>Actinomycetes</taxon>
        <taxon>Kitasatosporales</taxon>
        <taxon>Streptomycetaceae</taxon>
        <taxon>Streptomyces</taxon>
    </lineage>
</organism>
<comment type="caution">
    <text evidence="2">The sequence shown here is derived from an EMBL/GenBank/DDBJ whole genome shotgun (WGS) entry which is preliminary data.</text>
</comment>
<dbReference type="PROSITE" id="PS51186">
    <property type="entry name" value="GNAT"/>
    <property type="match status" value="1"/>
</dbReference>
<feature type="domain" description="N-acetyltransferase" evidence="1">
    <location>
        <begin position="24"/>
        <end position="196"/>
    </location>
</feature>
<evidence type="ECO:0000259" key="1">
    <source>
        <dbReference type="PROSITE" id="PS51186"/>
    </source>
</evidence>
<keyword evidence="2" id="KW-0808">Transferase</keyword>
<reference evidence="3" key="1">
    <citation type="journal article" date="2019" name="Int. J. Syst. Evol. Microbiol.">
        <title>The Global Catalogue of Microorganisms (GCM) 10K type strain sequencing project: providing services to taxonomists for standard genome sequencing and annotation.</title>
        <authorList>
            <consortium name="The Broad Institute Genomics Platform"/>
            <consortium name="The Broad Institute Genome Sequencing Center for Infectious Disease"/>
            <person name="Wu L."/>
            <person name="Ma J."/>
        </authorList>
    </citation>
    <scope>NUCLEOTIDE SEQUENCE [LARGE SCALE GENOMIC DNA]</scope>
    <source>
        <strain evidence="3">CGMCC 4.7304</strain>
    </source>
</reference>
<dbReference type="EC" id="2.3.-.-" evidence="2"/>
<dbReference type="Pfam" id="PF00583">
    <property type="entry name" value="Acetyltransf_1"/>
    <property type="match status" value="1"/>
</dbReference>
<keyword evidence="2" id="KW-0012">Acyltransferase</keyword>
<protein>
    <submittedName>
        <fullName evidence="2">GNAT family N-acetyltransferase</fullName>
        <ecNumber evidence="2">2.3.-.-</ecNumber>
    </submittedName>
</protein>
<evidence type="ECO:0000313" key="3">
    <source>
        <dbReference type="Proteomes" id="UP001596083"/>
    </source>
</evidence>
<dbReference type="Gene3D" id="3.40.630.30">
    <property type="match status" value="1"/>
</dbReference>
<accession>A0ABW0Z061</accession>
<keyword evidence="3" id="KW-1185">Reference proteome</keyword>
<gene>
    <name evidence="2" type="ORF">ACFP1Z_18840</name>
</gene>
<dbReference type="RefSeq" id="WP_390317612.1">
    <property type="nucleotide sequence ID" value="NZ_JBHSPB010000011.1"/>
</dbReference>
<sequence length="196" mass="21878">MTTNTAGISRPSATNPTGLCLERFDGPSARHRLDAWVRAYEDVYAHALALSDHNDPPIADRLARHCDRPGFALVAAFDGEQVAGLSYGYTLPEDTLWWEGLTPEPAPEFVREHPARTLGVCEVLVRAPWRRTGIGRTLLETLLADRPEERAAALVADGNDLVLDRYIRYGFTPVGTMEPYPGWRPHTMIVRPLRHP</sequence>
<dbReference type="SUPFAM" id="SSF55729">
    <property type="entry name" value="Acyl-CoA N-acyltransferases (Nat)"/>
    <property type="match status" value="1"/>
</dbReference>
<dbReference type="GO" id="GO:0016746">
    <property type="term" value="F:acyltransferase activity"/>
    <property type="evidence" value="ECO:0007669"/>
    <property type="project" value="UniProtKB-KW"/>
</dbReference>
<proteinExistence type="predicted"/>
<dbReference type="EMBL" id="JBHSPB010000011">
    <property type="protein sequence ID" value="MFC5722225.1"/>
    <property type="molecule type" value="Genomic_DNA"/>
</dbReference>
<evidence type="ECO:0000313" key="2">
    <source>
        <dbReference type="EMBL" id="MFC5722225.1"/>
    </source>
</evidence>
<dbReference type="InterPro" id="IPR000182">
    <property type="entry name" value="GNAT_dom"/>
</dbReference>
<dbReference type="Proteomes" id="UP001596083">
    <property type="component" value="Unassembled WGS sequence"/>
</dbReference>